<dbReference type="Gene3D" id="1.10.1280.10">
    <property type="entry name" value="Di-copper center containing domain from catechol oxidase"/>
    <property type="match status" value="1"/>
</dbReference>
<evidence type="ECO:0000256" key="10">
    <source>
        <dbReference type="SAM" id="SignalP"/>
    </source>
</evidence>
<evidence type="ECO:0000256" key="2">
    <source>
        <dbReference type="ARBA" id="ARBA00004613"/>
    </source>
</evidence>
<feature type="signal peptide" evidence="10">
    <location>
        <begin position="1"/>
        <end position="18"/>
    </location>
</feature>
<dbReference type="PROSITE" id="PS00209">
    <property type="entry name" value="HEMOCYANIN_1"/>
    <property type="match status" value="1"/>
</dbReference>
<evidence type="ECO:0000259" key="11">
    <source>
        <dbReference type="Pfam" id="PF00372"/>
    </source>
</evidence>
<dbReference type="GO" id="GO:0005576">
    <property type="term" value="C:extracellular region"/>
    <property type="evidence" value="ECO:0007669"/>
    <property type="project" value="UniProtKB-SubCell"/>
</dbReference>
<evidence type="ECO:0000256" key="5">
    <source>
        <dbReference type="ARBA" id="ARBA00022723"/>
    </source>
</evidence>
<dbReference type="FunFam" id="1.10.1280.10:FF:000004">
    <property type="entry name" value="Hemocyanin subunit 2"/>
    <property type="match status" value="1"/>
</dbReference>
<evidence type="ECO:0000256" key="3">
    <source>
        <dbReference type="ARBA" id="ARBA00009928"/>
    </source>
</evidence>
<dbReference type="AlphaFoldDB" id="A0AAN9VTX0"/>
<comment type="cofactor">
    <cofactor evidence="1">
        <name>Cu(2+)</name>
        <dbReference type="ChEBI" id="CHEBI:29036"/>
    </cofactor>
</comment>
<dbReference type="PRINTS" id="PR00187">
    <property type="entry name" value="HAEMOCYANIN"/>
</dbReference>
<proteinExistence type="inferred from homology"/>
<dbReference type="InterPro" id="IPR005204">
    <property type="entry name" value="Hemocyanin_N"/>
</dbReference>
<keyword evidence="9" id="KW-1015">Disulfide bond</keyword>
<dbReference type="FunFam" id="2.60.40.1520:FF:000001">
    <property type="entry name" value="Hemocyanin subunit 2"/>
    <property type="match status" value="1"/>
</dbReference>
<dbReference type="PANTHER" id="PTHR11511">
    <property type="entry name" value="LARVAL STORAGE PROTEIN/PHENOLOXIDASE"/>
    <property type="match status" value="1"/>
</dbReference>
<dbReference type="Gene3D" id="1.20.1370.10">
    <property type="entry name" value="Hemocyanin, N-terminal domain"/>
    <property type="match status" value="1"/>
</dbReference>
<feature type="domain" description="Hemocyanin N-terminal" evidence="12">
    <location>
        <begin position="139"/>
        <end position="210"/>
    </location>
</feature>
<dbReference type="Pfam" id="PF03723">
    <property type="entry name" value="Hemocyanin_C"/>
    <property type="match status" value="1"/>
</dbReference>
<dbReference type="PANTHER" id="PTHR11511:SF4">
    <property type="entry name" value="PHENOLOXIDASE 2-RELATED"/>
    <property type="match status" value="1"/>
</dbReference>
<dbReference type="GO" id="GO:0006582">
    <property type="term" value="P:melanin metabolic process"/>
    <property type="evidence" value="ECO:0007669"/>
    <property type="project" value="UniProtKB-ARBA"/>
</dbReference>
<dbReference type="SUPFAM" id="SSF48050">
    <property type="entry name" value="Hemocyanin, N-terminal domain"/>
    <property type="match status" value="1"/>
</dbReference>
<feature type="chain" id="PRO_5043053018" description="Prophenoloxidase" evidence="10">
    <location>
        <begin position="19"/>
        <end position="763"/>
    </location>
</feature>
<dbReference type="GO" id="GO:0046872">
    <property type="term" value="F:metal ion binding"/>
    <property type="evidence" value="ECO:0007669"/>
    <property type="project" value="UniProtKB-KW"/>
</dbReference>
<feature type="domain" description="Hemocyanin middle" evidence="11">
    <location>
        <begin position="216"/>
        <end position="482"/>
    </location>
</feature>
<dbReference type="SUPFAM" id="SSF81296">
    <property type="entry name" value="E set domains"/>
    <property type="match status" value="1"/>
</dbReference>
<keyword evidence="10" id="KW-0732">Signal</keyword>
<dbReference type="InterPro" id="IPR013788">
    <property type="entry name" value="Hemocyanin/hexamerin"/>
</dbReference>
<organism evidence="14 15">
    <name type="scientific">Gryllus longicercus</name>
    <dbReference type="NCBI Taxonomy" id="2509291"/>
    <lineage>
        <taxon>Eukaryota</taxon>
        <taxon>Metazoa</taxon>
        <taxon>Ecdysozoa</taxon>
        <taxon>Arthropoda</taxon>
        <taxon>Hexapoda</taxon>
        <taxon>Insecta</taxon>
        <taxon>Pterygota</taxon>
        <taxon>Neoptera</taxon>
        <taxon>Polyneoptera</taxon>
        <taxon>Orthoptera</taxon>
        <taxon>Ensifera</taxon>
        <taxon>Gryllidea</taxon>
        <taxon>Grylloidea</taxon>
        <taxon>Gryllidae</taxon>
        <taxon>Gryllinae</taxon>
        <taxon>Gryllus</taxon>
    </lineage>
</organism>
<dbReference type="InterPro" id="IPR014756">
    <property type="entry name" value="Ig_E-set"/>
</dbReference>
<name>A0AAN9VTX0_9ORTH</name>
<evidence type="ECO:0000256" key="8">
    <source>
        <dbReference type="ARBA" id="ARBA00023033"/>
    </source>
</evidence>
<gene>
    <name evidence="14" type="ORF">R5R35_007603</name>
</gene>
<accession>A0AAN9VTX0</accession>
<protein>
    <recommendedName>
        <fullName evidence="16">Prophenoloxidase</fullName>
    </recommendedName>
</protein>
<dbReference type="SUPFAM" id="SSF48056">
    <property type="entry name" value="Di-copper centre-containing domain"/>
    <property type="match status" value="1"/>
</dbReference>
<keyword evidence="5" id="KW-0479">Metal-binding</keyword>
<keyword evidence="7" id="KW-0186">Copper</keyword>
<dbReference type="InterPro" id="IPR000896">
    <property type="entry name" value="Hemocyanin/hexamerin_mid_dom"/>
</dbReference>
<dbReference type="Proteomes" id="UP001378592">
    <property type="component" value="Unassembled WGS sequence"/>
</dbReference>
<dbReference type="Pfam" id="PF00372">
    <property type="entry name" value="Hemocyanin_M"/>
    <property type="match status" value="1"/>
</dbReference>
<evidence type="ECO:0000259" key="12">
    <source>
        <dbReference type="Pfam" id="PF03722"/>
    </source>
</evidence>
<evidence type="ECO:0008006" key="16">
    <source>
        <dbReference type="Google" id="ProtNLM"/>
    </source>
</evidence>
<evidence type="ECO:0000256" key="9">
    <source>
        <dbReference type="ARBA" id="ARBA00023157"/>
    </source>
</evidence>
<dbReference type="InterPro" id="IPR005203">
    <property type="entry name" value="Hemocyanin_C"/>
</dbReference>
<evidence type="ECO:0000256" key="7">
    <source>
        <dbReference type="ARBA" id="ARBA00023008"/>
    </source>
</evidence>
<sequence>MFAVHILLLSGAALFVSAQIPKARGVSKFNNLALMFGRLGEPISLLKDDKGEVVFDLPIEVMPVERYRKKVKKTLSKNKVRPVVTTFSTAQATAHVEIGGQGATVEFPETFSPEIGAVNVAANAGSTTTASIGDFTTKVEDAIREAKLLTRYEQFSPFIPQHRKMVKELIDVLLGTDDFLTASAICRERVNRFMFMYAMSVAMLHREDTAQMALPPLHTVFPEKYFDGAIFPHAREEANMVDREDRIPLEIPMAYTATDLDPEHRVAYFREDVGVNLHHWQWHLVYPHTGPESIVRKDRRGELFYYMHQQMVARYNFERFSNKLARAPRFLNWREPIAEGYFPKLDSQVASRVWPPRQADIVIQDLAREDFQLYLDVQEMERWRDRIFEAIHSGRVETVNNTFIDLDEVNGIDILGNIIESSDISVHPNLYGDMHNMGHMFISLSHDPDHRHLETFGVMGDPTTAMRDPVFYRWHAFVNDLFTAHKRTLTPYTEEQLNFPGMQVTEAAVLTRGARQPNQFLTFWQKSDIDISTGIDFVPGGPILVRVTHLQHEPFTYAIKVMNSGRPRTGTVRIFLAPRFDERGTQLSLRDQQRFFIEMDKFPFTFRSGPNTIQRLSTQSSVTIPYERTFRDLSAVPSDPEGQAQFYYCGCGWPQHMLVPKGSAEGFQAELFVMVSDFTQDVVNGPRIPNMCSDGHSYCGIRNQLYPDRRPMGFPFDRLPRQVDPEKPTTLEMFLTPNMIVTPVRIYFNDRVVATNNRTKLVI</sequence>
<dbReference type="InterPro" id="IPR008922">
    <property type="entry name" value="Di-copper_centre_dom_sf"/>
</dbReference>
<dbReference type="PROSITE" id="PS00210">
    <property type="entry name" value="HEMOCYANIN_2"/>
    <property type="match status" value="1"/>
</dbReference>
<dbReference type="Gene3D" id="2.60.40.1520">
    <property type="entry name" value="Hemocyanin, C-terminal domain"/>
    <property type="match status" value="1"/>
</dbReference>
<dbReference type="InterPro" id="IPR037020">
    <property type="entry name" value="Hemocyanin_C_sf"/>
</dbReference>
<reference evidence="14 15" key="1">
    <citation type="submission" date="2024-03" db="EMBL/GenBank/DDBJ databases">
        <title>The genome assembly and annotation of the cricket Gryllus longicercus Weissman &amp; Gray.</title>
        <authorList>
            <person name="Szrajer S."/>
            <person name="Gray D."/>
            <person name="Ylla G."/>
        </authorList>
    </citation>
    <scope>NUCLEOTIDE SEQUENCE [LARGE SCALE GENOMIC DNA]</scope>
    <source>
        <strain evidence="14">DAG 2021-001</strain>
        <tissue evidence="14">Whole body minus gut</tissue>
    </source>
</reference>
<dbReference type="EMBL" id="JAZDUA010000041">
    <property type="protein sequence ID" value="KAK7871345.1"/>
    <property type="molecule type" value="Genomic_DNA"/>
</dbReference>
<dbReference type="InterPro" id="IPR036697">
    <property type="entry name" value="Hemocyanin_N_sf"/>
</dbReference>
<keyword evidence="15" id="KW-1185">Reference proteome</keyword>
<comment type="subcellular location">
    <subcellularLocation>
        <location evidence="2">Secreted</location>
    </subcellularLocation>
</comment>
<evidence type="ECO:0000259" key="13">
    <source>
        <dbReference type="Pfam" id="PF03723"/>
    </source>
</evidence>
<keyword evidence="8" id="KW-0503">Monooxygenase</keyword>
<evidence type="ECO:0000256" key="6">
    <source>
        <dbReference type="ARBA" id="ARBA00023002"/>
    </source>
</evidence>
<keyword evidence="6" id="KW-0560">Oxidoreductase</keyword>
<dbReference type="GO" id="GO:0004503">
    <property type="term" value="F:tyrosinase activity"/>
    <property type="evidence" value="ECO:0007669"/>
    <property type="project" value="UniProtKB-ARBA"/>
</dbReference>
<evidence type="ECO:0000313" key="15">
    <source>
        <dbReference type="Proteomes" id="UP001378592"/>
    </source>
</evidence>
<dbReference type="Pfam" id="PF03722">
    <property type="entry name" value="Hemocyanin_N"/>
    <property type="match status" value="1"/>
</dbReference>
<comment type="caution">
    <text evidence="14">The sequence shown here is derived from an EMBL/GenBank/DDBJ whole genome shotgun (WGS) entry which is preliminary data.</text>
</comment>
<evidence type="ECO:0000256" key="1">
    <source>
        <dbReference type="ARBA" id="ARBA00001973"/>
    </source>
</evidence>
<feature type="domain" description="Hemocyanin C-terminal" evidence="13">
    <location>
        <begin position="491"/>
        <end position="748"/>
    </location>
</feature>
<evidence type="ECO:0000256" key="4">
    <source>
        <dbReference type="ARBA" id="ARBA00022525"/>
    </source>
</evidence>
<evidence type="ECO:0000313" key="14">
    <source>
        <dbReference type="EMBL" id="KAK7871345.1"/>
    </source>
</evidence>
<comment type="similarity">
    <text evidence="3">Belongs to the tyrosinase family.</text>
</comment>
<keyword evidence="4" id="KW-0964">Secreted</keyword>